<dbReference type="GO" id="GO:0004386">
    <property type="term" value="F:helicase activity"/>
    <property type="evidence" value="ECO:0007669"/>
    <property type="project" value="UniProtKB-KW"/>
</dbReference>
<reference evidence="2" key="1">
    <citation type="submission" date="2014-09" db="EMBL/GenBank/DDBJ databases">
        <authorList>
            <person name="Magalhaes I.L.F."/>
            <person name="Oliveira U."/>
            <person name="Santos F.R."/>
            <person name="Vidigal T.H.D.A."/>
            <person name="Brescovit A.D."/>
            <person name="Santos A.J."/>
        </authorList>
    </citation>
    <scope>NUCLEOTIDE SEQUENCE</scope>
    <source>
        <tissue evidence="2">Shoot tissue taken approximately 20 cm above the soil surface</tissue>
    </source>
</reference>
<name>A0A0A9DVJ6_ARUDO</name>
<keyword evidence="2" id="KW-0347">Helicase</keyword>
<feature type="compositionally biased region" description="Low complexity" evidence="1">
    <location>
        <begin position="20"/>
        <end position="39"/>
    </location>
</feature>
<feature type="compositionally biased region" description="Low complexity" evidence="1">
    <location>
        <begin position="99"/>
        <end position="123"/>
    </location>
</feature>
<sequence>MSRPSPASSRDSKRKPSRPRPLSNLHSPSLPPSLEVSRSFFLGLPTSREQPATEGAGRSWGLARRRPAPPPYGGTARGVPDSRPWRPAPRGTTCPPMGSSPSCSTWASSSTTSAPPSAPSARAARRCWSSCWAGPVRRKRGIQGEWQAILPRPRRSRSHLERG</sequence>
<accession>A0A0A9DVJ6</accession>
<keyword evidence="2" id="KW-0067">ATP-binding</keyword>
<organism evidence="2">
    <name type="scientific">Arundo donax</name>
    <name type="common">Giant reed</name>
    <name type="synonym">Donax arundinaceus</name>
    <dbReference type="NCBI Taxonomy" id="35708"/>
    <lineage>
        <taxon>Eukaryota</taxon>
        <taxon>Viridiplantae</taxon>
        <taxon>Streptophyta</taxon>
        <taxon>Embryophyta</taxon>
        <taxon>Tracheophyta</taxon>
        <taxon>Spermatophyta</taxon>
        <taxon>Magnoliopsida</taxon>
        <taxon>Liliopsida</taxon>
        <taxon>Poales</taxon>
        <taxon>Poaceae</taxon>
        <taxon>PACMAD clade</taxon>
        <taxon>Arundinoideae</taxon>
        <taxon>Arundineae</taxon>
        <taxon>Arundo</taxon>
    </lineage>
</organism>
<reference evidence="2" key="2">
    <citation type="journal article" date="2015" name="Data Brief">
        <title>Shoot transcriptome of the giant reed, Arundo donax.</title>
        <authorList>
            <person name="Barrero R.A."/>
            <person name="Guerrero F.D."/>
            <person name="Moolhuijzen P."/>
            <person name="Goolsby J.A."/>
            <person name="Tidwell J."/>
            <person name="Bellgard S.E."/>
            <person name="Bellgard M.I."/>
        </authorList>
    </citation>
    <scope>NUCLEOTIDE SEQUENCE</scope>
    <source>
        <tissue evidence="2">Shoot tissue taken approximately 20 cm above the soil surface</tissue>
    </source>
</reference>
<protein>
    <submittedName>
        <fullName evidence="2">Similar to RECQSIM (Arabidopsis RecQ helicase sim)</fullName>
    </submittedName>
</protein>
<keyword evidence="2" id="KW-0547">Nucleotide-binding</keyword>
<dbReference type="EMBL" id="GBRH01207182">
    <property type="protein sequence ID" value="JAD90713.1"/>
    <property type="molecule type" value="Transcribed_RNA"/>
</dbReference>
<evidence type="ECO:0000313" key="2">
    <source>
        <dbReference type="EMBL" id="JAD90713.1"/>
    </source>
</evidence>
<dbReference type="AlphaFoldDB" id="A0A0A9DVJ6"/>
<keyword evidence="2" id="KW-0378">Hydrolase</keyword>
<evidence type="ECO:0000256" key="1">
    <source>
        <dbReference type="SAM" id="MobiDB-lite"/>
    </source>
</evidence>
<feature type="region of interest" description="Disordered" evidence="1">
    <location>
        <begin position="1"/>
        <end position="123"/>
    </location>
</feature>
<proteinExistence type="predicted"/>